<gene>
    <name evidence="2" type="primary">gn00679</name>
    <name evidence="2" type="ORF">PR202_gn00679</name>
</gene>
<feature type="region of interest" description="Disordered" evidence="1">
    <location>
        <begin position="137"/>
        <end position="163"/>
    </location>
</feature>
<comment type="caution">
    <text evidence="2">The sequence shown here is derived from an EMBL/GenBank/DDBJ whole genome shotgun (WGS) entry which is preliminary data.</text>
</comment>
<evidence type="ECO:0000256" key="1">
    <source>
        <dbReference type="SAM" id="MobiDB-lite"/>
    </source>
</evidence>
<evidence type="ECO:0000313" key="3">
    <source>
        <dbReference type="Proteomes" id="UP001054889"/>
    </source>
</evidence>
<keyword evidence="3" id="KW-1185">Reference proteome</keyword>
<protein>
    <submittedName>
        <fullName evidence="2">Uncharacterized protein</fullName>
    </submittedName>
</protein>
<dbReference type="AlphaFoldDB" id="A0AAV5G096"/>
<feature type="region of interest" description="Disordered" evidence="1">
    <location>
        <begin position="33"/>
        <end position="92"/>
    </location>
</feature>
<sequence>MGRYSGNSLPDLNLTPHALHSVLGPSGPCRHCGVSSDAQCVHRRRGGPARRGRRRKQRREAPRRRHPPAPPQTLGPRPHHVGHRAQAHQRARRRRLRFHNHGLHRGERVHIREPLQLLFFIRSLFPLCCNRQLQPLQEPLPGKKKLSAPESQGRGHGRKGTDTVWSKKALMSTPPPASSSAAAGAFFSAAPAPAMVAAAAVRAQGKEMEFLFDYLGQLYSR</sequence>
<accession>A0AAV5G096</accession>
<reference evidence="2" key="1">
    <citation type="journal article" date="2018" name="DNA Res.">
        <title>Multiple hybrid de novo genome assembly of finger millet, an orphan allotetraploid crop.</title>
        <authorList>
            <person name="Hatakeyama M."/>
            <person name="Aluri S."/>
            <person name="Balachadran M.T."/>
            <person name="Sivarajan S.R."/>
            <person name="Patrignani A."/>
            <person name="Gruter S."/>
            <person name="Poveda L."/>
            <person name="Shimizu-Inatsugi R."/>
            <person name="Baeten J."/>
            <person name="Francoijs K.J."/>
            <person name="Nataraja K.N."/>
            <person name="Reddy Y.A.N."/>
            <person name="Phadnis S."/>
            <person name="Ravikumar R.L."/>
            <person name="Schlapbach R."/>
            <person name="Sreeman S.M."/>
            <person name="Shimizu K.K."/>
        </authorList>
    </citation>
    <scope>NUCLEOTIDE SEQUENCE</scope>
</reference>
<reference evidence="2" key="2">
    <citation type="submission" date="2021-12" db="EMBL/GenBank/DDBJ databases">
        <title>Resequencing data analysis of finger millet.</title>
        <authorList>
            <person name="Hatakeyama M."/>
            <person name="Aluri S."/>
            <person name="Balachadran M.T."/>
            <person name="Sivarajan S.R."/>
            <person name="Poveda L."/>
            <person name="Shimizu-Inatsugi R."/>
            <person name="Schlapbach R."/>
            <person name="Sreeman S.M."/>
            <person name="Shimizu K.K."/>
        </authorList>
    </citation>
    <scope>NUCLEOTIDE SEQUENCE</scope>
</reference>
<dbReference type="EMBL" id="BQKI01000290">
    <property type="protein sequence ID" value="GJN41323.1"/>
    <property type="molecule type" value="Genomic_DNA"/>
</dbReference>
<feature type="compositionally biased region" description="Basic residues" evidence="1">
    <location>
        <begin position="41"/>
        <end position="67"/>
    </location>
</feature>
<proteinExistence type="predicted"/>
<dbReference type="Proteomes" id="UP001054889">
    <property type="component" value="Unassembled WGS sequence"/>
</dbReference>
<name>A0AAV5G096_ELECO</name>
<evidence type="ECO:0000313" key="2">
    <source>
        <dbReference type="EMBL" id="GJN41323.1"/>
    </source>
</evidence>
<feature type="compositionally biased region" description="Basic residues" evidence="1">
    <location>
        <begin position="77"/>
        <end position="92"/>
    </location>
</feature>
<organism evidence="2 3">
    <name type="scientific">Eleusine coracana subsp. coracana</name>
    <dbReference type="NCBI Taxonomy" id="191504"/>
    <lineage>
        <taxon>Eukaryota</taxon>
        <taxon>Viridiplantae</taxon>
        <taxon>Streptophyta</taxon>
        <taxon>Embryophyta</taxon>
        <taxon>Tracheophyta</taxon>
        <taxon>Spermatophyta</taxon>
        <taxon>Magnoliopsida</taxon>
        <taxon>Liliopsida</taxon>
        <taxon>Poales</taxon>
        <taxon>Poaceae</taxon>
        <taxon>PACMAD clade</taxon>
        <taxon>Chloridoideae</taxon>
        <taxon>Cynodonteae</taxon>
        <taxon>Eleusininae</taxon>
        <taxon>Eleusine</taxon>
    </lineage>
</organism>